<accession>A0A6B0U476</accession>
<keyword evidence="1" id="KW-0732">Signal</keyword>
<dbReference type="EMBL" id="GIFC01001964">
    <property type="protein sequence ID" value="MXU84047.1"/>
    <property type="molecule type" value="Transcribed_RNA"/>
</dbReference>
<feature type="chain" id="PRO_5025453550" evidence="1">
    <location>
        <begin position="30"/>
        <end position="78"/>
    </location>
</feature>
<feature type="signal peptide" evidence="1">
    <location>
        <begin position="1"/>
        <end position="29"/>
    </location>
</feature>
<organism evidence="2">
    <name type="scientific">Ixodes ricinus</name>
    <name type="common">Common tick</name>
    <name type="synonym">Acarus ricinus</name>
    <dbReference type="NCBI Taxonomy" id="34613"/>
    <lineage>
        <taxon>Eukaryota</taxon>
        <taxon>Metazoa</taxon>
        <taxon>Ecdysozoa</taxon>
        <taxon>Arthropoda</taxon>
        <taxon>Chelicerata</taxon>
        <taxon>Arachnida</taxon>
        <taxon>Acari</taxon>
        <taxon>Parasitiformes</taxon>
        <taxon>Ixodida</taxon>
        <taxon>Ixodoidea</taxon>
        <taxon>Ixodidae</taxon>
        <taxon>Ixodinae</taxon>
        <taxon>Ixodes</taxon>
    </lineage>
</organism>
<reference evidence="2" key="1">
    <citation type="submission" date="2019-12" db="EMBL/GenBank/DDBJ databases">
        <title>An insight into the sialome of adult female Ixodes ricinus ticks feeding for 6 days.</title>
        <authorList>
            <person name="Perner J."/>
            <person name="Ribeiro J.M.C."/>
        </authorList>
    </citation>
    <scope>NUCLEOTIDE SEQUENCE</scope>
    <source>
        <strain evidence="2">Semi-engorged</strain>
        <tissue evidence="2">Salivary glands</tissue>
    </source>
</reference>
<sequence>MSFNIGVLICWKDPIILLLLALRTSLVYAAPSNLESYNILRKVYTGCPVDCITVLPTYYLKARCTWYHLVEMRSTTLN</sequence>
<protein>
    <submittedName>
        <fullName evidence="2">Putative secreted protein</fullName>
    </submittedName>
</protein>
<proteinExistence type="predicted"/>
<evidence type="ECO:0000256" key="1">
    <source>
        <dbReference type="SAM" id="SignalP"/>
    </source>
</evidence>
<dbReference type="AlphaFoldDB" id="A0A6B0U476"/>
<evidence type="ECO:0000313" key="2">
    <source>
        <dbReference type="EMBL" id="MXU84047.1"/>
    </source>
</evidence>
<name>A0A6B0U476_IXORI</name>